<dbReference type="RefSeq" id="WP_060245497.1">
    <property type="nucleotide sequence ID" value="NZ_LPJR01000067.1"/>
</dbReference>
<dbReference type="GO" id="GO:0016787">
    <property type="term" value="F:hydrolase activity"/>
    <property type="evidence" value="ECO:0007669"/>
    <property type="project" value="InterPro"/>
</dbReference>
<dbReference type="PANTHER" id="PTHR43569">
    <property type="entry name" value="AMIDOHYDROLASE"/>
    <property type="match status" value="1"/>
</dbReference>
<gene>
    <name evidence="3" type="ORF">WT56_01155</name>
</gene>
<comment type="similarity">
    <text evidence="1">Belongs to the metallo-dependent hydrolases superfamily.</text>
</comment>
<dbReference type="SUPFAM" id="SSF51556">
    <property type="entry name" value="Metallo-dependent hydrolases"/>
    <property type="match status" value="1"/>
</dbReference>
<protein>
    <recommendedName>
        <fullName evidence="2">Amidohydrolase-related domain-containing protein</fullName>
    </recommendedName>
</protein>
<dbReference type="OrthoDB" id="9787654at2"/>
<dbReference type="Pfam" id="PF04909">
    <property type="entry name" value="Amidohydro_2"/>
    <property type="match status" value="1"/>
</dbReference>
<dbReference type="EMBL" id="LPJR01000067">
    <property type="protein sequence ID" value="KWF22782.1"/>
    <property type="molecule type" value="Genomic_DNA"/>
</dbReference>
<accession>A0A132EAJ9</accession>
<proteinExistence type="inferred from homology"/>
<sequence length="292" mass="32941">MSETKTGDWVDSHFHVFNRQELSYGWLDEYSDALHQLLGDYRPLNKAYPPTDYFADARPAGLTKAIHCEAVFGANSIGETAWLQSVADQSSIPLALIAWADLTAPDIEFQLDRHSAYPAFRGVRMLWGADAASSPAFRRGYEALATRNLIYEVASLWNNCFEDVARLADDFPNTQIVLQHLGLPIQHDDAYLSDWRRAMAHLGKRSNIACKLSGFGMFDHAWTVERMRPYVHSVVDAFGTDRCFFGSNWPVDSLYGRSYVELIDAYRAAISDQTPEARIAMLSGNASRIYRI</sequence>
<comment type="caution">
    <text evidence="3">The sequence shown here is derived from an EMBL/GenBank/DDBJ whole genome shotgun (WGS) entry which is preliminary data.</text>
</comment>
<evidence type="ECO:0000313" key="4">
    <source>
        <dbReference type="Proteomes" id="UP000062912"/>
    </source>
</evidence>
<dbReference type="InterPro" id="IPR052350">
    <property type="entry name" value="Metallo-dep_Lactonases"/>
</dbReference>
<organism evidence="3 4">
    <name type="scientific">Burkholderia pseudomultivorans</name>
    <dbReference type="NCBI Taxonomy" id="1207504"/>
    <lineage>
        <taxon>Bacteria</taxon>
        <taxon>Pseudomonadati</taxon>
        <taxon>Pseudomonadota</taxon>
        <taxon>Betaproteobacteria</taxon>
        <taxon>Burkholderiales</taxon>
        <taxon>Burkholderiaceae</taxon>
        <taxon>Burkholderia</taxon>
        <taxon>Burkholderia cepacia complex</taxon>
    </lineage>
</organism>
<dbReference type="InterPro" id="IPR006680">
    <property type="entry name" value="Amidohydro-rel"/>
</dbReference>
<evidence type="ECO:0000256" key="1">
    <source>
        <dbReference type="ARBA" id="ARBA00038310"/>
    </source>
</evidence>
<dbReference type="InterPro" id="IPR032466">
    <property type="entry name" value="Metal_Hydrolase"/>
</dbReference>
<reference evidence="3 4" key="1">
    <citation type="submission" date="2015-11" db="EMBL/GenBank/DDBJ databases">
        <title>Expanding the genomic diversity of Burkholderia species for the development of highly accurate diagnostics.</title>
        <authorList>
            <person name="Sahl J."/>
            <person name="Keim P."/>
            <person name="Wagner D."/>
        </authorList>
    </citation>
    <scope>NUCLEOTIDE SEQUENCE [LARGE SCALE GENOMIC DNA]</scope>
    <source>
        <strain evidence="3 4">MSMB368WGS</strain>
    </source>
</reference>
<dbReference type="Proteomes" id="UP000062912">
    <property type="component" value="Unassembled WGS sequence"/>
</dbReference>
<dbReference type="PANTHER" id="PTHR43569:SF1">
    <property type="entry name" value="BLL3371 PROTEIN"/>
    <property type="match status" value="1"/>
</dbReference>
<dbReference type="Gene3D" id="3.20.20.140">
    <property type="entry name" value="Metal-dependent hydrolases"/>
    <property type="match status" value="1"/>
</dbReference>
<dbReference type="AlphaFoldDB" id="A0A132EAJ9"/>
<evidence type="ECO:0000259" key="2">
    <source>
        <dbReference type="Pfam" id="PF04909"/>
    </source>
</evidence>
<name>A0A132EAJ9_9BURK</name>
<feature type="domain" description="Amidohydrolase-related" evidence="2">
    <location>
        <begin position="10"/>
        <end position="292"/>
    </location>
</feature>
<evidence type="ECO:0000313" key="3">
    <source>
        <dbReference type="EMBL" id="KWF22782.1"/>
    </source>
</evidence>